<evidence type="ECO:0000259" key="1">
    <source>
        <dbReference type="PROSITE" id="PS50943"/>
    </source>
</evidence>
<dbReference type="Proteomes" id="UP000294604">
    <property type="component" value="Unassembled WGS sequence"/>
</dbReference>
<name>A0A4R8SZX7_9MYCO</name>
<dbReference type="RefSeq" id="WP_134080852.1">
    <property type="nucleotide sequence ID" value="NZ_PECL01000002.1"/>
</dbReference>
<protein>
    <submittedName>
        <fullName evidence="2">Nucleoid-associated protein EspR</fullName>
    </submittedName>
</protein>
<reference evidence="2 3" key="1">
    <citation type="journal article" date="2019" name="Sci. Rep.">
        <title>Extended insight into the Mycobacterium chelonae-abscessus complex through whole genome sequencing of Mycobacterium salmoniphilum outbreak and Mycobacterium salmoniphilum-like strains.</title>
        <authorList>
            <person name="Behra P.R.K."/>
            <person name="Das S."/>
            <person name="Pettersson B.M.F."/>
            <person name="Shirreff L."/>
            <person name="DuCote T."/>
            <person name="Jacobsson K.G."/>
            <person name="Ennis D.G."/>
            <person name="Kirsebom L.A."/>
        </authorList>
    </citation>
    <scope>NUCLEOTIDE SEQUENCE [LARGE SCALE GENOMIC DNA]</scope>
    <source>
        <strain evidence="2 3">CCUG 60884</strain>
    </source>
</reference>
<feature type="domain" description="HTH cro/C1-type" evidence="1">
    <location>
        <begin position="47"/>
        <end position="72"/>
    </location>
</feature>
<evidence type="ECO:0000313" key="2">
    <source>
        <dbReference type="EMBL" id="TEA09187.1"/>
    </source>
</evidence>
<dbReference type="InterPro" id="IPR010982">
    <property type="entry name" value="Lambda_DNA-bd_dom_sf"/>
</dbReference>
<dbReference type="PROSITE" id="PS50943">
    <property type="entry name" value="HTH_CROC1"/>
    <property type="match status" value="1"/>
</dbReference>
<dbReference type="EMBL" id="PECL01000002">
    <property type="protein sequence ID" value="TEA09187.1"/>
    <property type="molecule type" value="Genomic_DNA"/>
</dbReference>
<dbReference type="InterPro" id="IPR001387">
    <property type="entry name" value="Cro/C1-type_HTH"/>
</dbReference>
<comment type="caution">
    <text evidence="2">The sequence shown here is derived from an EMBL/GenBank/DDBJ whole genome shotgun (WGS) entry which is preliminary data.</text>
</comment>
<gene>
    <name evidence="2" type="primary">espR_1</name>
    <name evidence="2" type="ORF">CCUG60884_00177</name>
</gene>
<organism evidence="2 3">
    <name type="scientific">Mycobacteroides salmoniphilum</name>
    <dbReference type="NCBI Taxonomy" id="404941"/>
    <lineage>
        <taxon>Bacteria</taxon>
        <taxon>Bacillati</taxon>
        <taxon>Actinomycetota</taxon>
        <taxon>Actinomycetes</taxon>
        <taxon>Mycobacteriales</taxon>
        <taxon>Mycobacteriaceae</taxon>
        <taxon>Mycobacteroides</taxon>
    </lineage>
</organism>
<dbReference type="GO" id="GO:0003677">
    <property type="term" value="F:DNA binding"/>
    <property type="evidence" value="ECO:0007669"/>
    <property type="project" value="InterPro"/>
</dbReference>
<accession>A0A4R8SZX7</accession>
<dbReference type="Gene3D" id="1.10.260.40">
    <property type="entry name" value="lambda repressor-like DNA-binding domains"/>
    <property type="match status" value="1"/>
</dbReference>
<dbReference type="AlphaFoldDB" id="A0A4R8SZX7"/>
<sequence>MVSFAEKLNTLIEKSGKGWMSKPQLAKAITEATGIEMDDNYMWKLCKGKVPDPRLTTVEQLATYFGVKASYFTDSSNDEAHTAVLDLLETMRNAKVENIGMRTADLSPSALSMIGAAVNRAIDNARELEGLDPVPGPDEENHDR</sequence>
<proteinExistence type="predicted"/>
<evidence type="ECO:0000313" key="3">
    <source>
        <dbReference type="Proteomes" id="UP000294604"/>
    </source>
</evidence>